<dbReference type="InterPro" id="IPR027705">
    <property type="entry name" value="Flotillin_fam"/>
</dbReference>
<dbReference type="GO" id="GO:0005886">
    <property type="term" value="C:plasma membrane"/>
    <property type="evidence" value="ECO:0007669"/>
    <property type="project" value="TreeGrafter"/>
</dbReference>
<dbReference type="STRING" id="265726.KY46_04070"/>
<feature type="transmembrane region" description="Helical" evidence="3">
    <location>
        <begin position="6"/>
        <end position="24"/>
    </location>
</feature>
<keyword evidence="3" id="KW-0812">Transmembrane</keyword>
<dbReference type="OrthoDB" id="9815577at2"/>
<organism evidence="4 5">
    <name type="scientific">Photobacterium halotolerans</name>
    <dbReference type="NCBI Taxonomy" id="265726"/>
    <lineage>
        <taxon>Bacteria</taxon>
        <taxon>Pseudomonadati</taxon>
        <taxon>Pseudomonadota</taxon>
        <taxon>Gammaproteobacteria</taxon>
        <taxon>Vibrionales</taxon>
        <taxon>Vibrionaceae</taxon>
        <taxon>Photobacterium</taxon>
    </lineage>
</organism>
<gene>
    <name evidence="4" type="ORF">KY46_04070</name>
</gene>
<keyword evidence="3" id="KW-0472">Membrane</keyword>
<comment type="subcellular location">
    <subcellularLocation>
        <location evidence="1">Endomembrane system</location>
    </subcellularLocation>
</comment>
<dbReference type="EMBL" id="JWYV01000002">
    <property type="protein sequence ID" value="KKD00969.1"/>
    <property type="molecule type" value="Genomic_DNA"/>
</dbReference>
<accession>A0A0F5VFR4</accession>
<proteinExistence type="predicted"/>
<dbReference type="RefSeq" id="WP_046219338.1">
    <property type="nucleotide sequence ID" value="NZ_JWYV01000002.1"/>
</dbReference>
<dbReference type="PANTHER" id="PTHR13806:SF31">
    <property type="entry name" value="FLOTILLIN-LIKE PROTEIN 1-RELATED"/>
    <property type="match status" value="1"/>
</dbReference>
<dbReference type="Proteomes" id="UP000033633">
    <property type="component" value="Unassembled WGS sequence"/>
</dbReference>
<keyword evidence="2" id="KW-0175">Coiled coil</keyword>
<feature type="coiled-coil region" evidence="2">
    <location>
        <begin position="233"/>
        <end position="275"/>
    </location>
</feature>
<dbReference type="PATRIC" id="fig|265726.11.peg.2175"/>
<dbReference type="AlphaFoldDB" id="A0A0F5VFR4"/>
<evidence type="ECO:0000313" key="4">
    <source>
        <dbReference type="EMBL" id="KKD00969.1"/>
    </source>
</evidence>
<comment type="caution">
    <text evidence="4">The sequence shown here is derived from an EMBL/GenBank/DDBJ whole genome shotgun (WGS) entry which is preliminary data.</text>
</comment>
<dbReference type="Gene3D" id="3.30.479.30">
    <property type="entry name" value="Band 7 domain"/>
    <property type="match status" value="1"/>
</dbReference>
<keyword evidence="3" id="KW-1133">Transmembrane helix</keyword>
<dbReference type="InterPro" id="IPR036013">
    <property type="entry name" value="Band_7/SPFH_dom_sf"/>
</dbReference>
<evidence type="ECO:0000256" key="2">
    <source>
        <dbReference type="SAM" id="Coils"/>
    </source>
</evidence>
<name>A0A0F5VFR4_9GAMM</name>
<feature type="coiled-coil region" evidence="2">
    <location>
        <begin position="357"/>
        <end position="384"/>
    </location>
</feature>
<evidence type="ECO:0000256" key="3">
    <source>
        <dbReference type="SAM" id="Phobius"/>
    </source>
</evidence>
<protein>
    <submittedName>
        <fullName evidence="4">Peptidase</fullName>
    </submittedName>
</protein>
<evidence type="ECO:0000256" key="1">
    <source>
        <dbReference type="ARBA" id="ARBA00004308"/>
    </source>
</evidence>
<evidence type="ECO:0000313" key="5">
    <source>
        <dbReference type="Proteomes" id="UP000033633"/>
    </source>
</evidence>
<dbReference type="GO" id="GO:0012505">
    <property type="term" value="C:endomembrane system"/>
    <property type="evidence" value="ECO:0007669"/>
    <property type="project" value="UniProtKB-SubCell"/>
</dbReference>
<dbReference type="SUPFAM" id="SSF117892">
    <property type="entry name" value="Band 7/SPFH domain"/>
    <property type="match status" value="1"/>
</dbReference>
<dbReference type="PANTHER" id="PTHR13806">
    <property type="entry name" value="FLOTILLIN-RELATED"/>
    <property type="match status" value="1"/>
</dbReference>
<reference evidence="4 5" key="1">
    <citation type="submission" date="2014-12" db="EMBL/GenBank/DDBJ databases">
        <title>Mercury Reductase activity and rhizosphere competence traits in the genome of root associated Photobacterium halotolerans MELD1.</title>
        <authorList>
            <person name="Mathew D.C."/>
            <person name="Huang C.-C."/>
        </authorList>
    </citation>
    <scope>NUCLEOTIDE SEQUENCE [LARGE SCALE GENOMIC DNA]</scope>
    <source>
        <strain evidence="4 5">MELD1</strain>
    </source>
</reference>
<sequence length="695" mass="78460">MQISPSVIFISAGVGIFLLILIFLTSRYKKVRGEGDALIVNGLHATRASLTGTFVWPVINQHEYMDITRKKISVIRSGRKDQEGEEYEGLHCRDNIRADLKVDFYIGVNHEEEDIIRVAKLFTAHEASNIERLKEHFQPKFSEALKTAVKQFEFEELLTNRRTFRDAVVEVIGSEMDGFKIYDVVIDKIDQTSLDAHSPDNILDVEGIRKISMITAQKNTETNAIRQDERTTIKKKNVEAEANRLQLDKQEQESIARAKREIDIIKAQEEALSSEKREEYERITQLAKLETEEEVAKKRESVQMEVEMTRITNQRQVAIQQEELNRAVETEKVRTATEVAEKEMLKETTVEESLKAVAETRSQRVEIERKIAREEEETENLRVHEQVNRQKRVKLTEAEAMAEAKQLELLVAARAEKDAAREKAERLLIENDAALKIKTRDAENALAVKTREAEADHIVATKRAEAEFVAKEREAAAKERMAKAEKEMISSTGLAEVEVERERALAIREVGEAEAYALQSAGEAEAQALRAKGLAEAEAQTARFEAAQQYDEHTREHDKWVMKLQQDKELEIARIDAQKSVVGENAKALAQALAQADIKLFGGEGMEQIRRTIMDAASMDAKFAESKVLNPLVSEYVEGLRSMPQDIKDILENTDLKSSDLSNVALAGLLNSQGGASELLKKIQSTLGTHSEDKL</sequence>
<keyword evidence="5" id="KW-1185">Reference proteome</keyword>